<evidence type="ECO:0000256" key="4">
    <source>
        <dbReference type="ARBA" id="ARBA00022884"/>
    </source>
</evidence>
<evidence type="ECO:0000313" key="10">
    <source>
        <dbReference type="Ensembl" id="ENSSFAP00005051552.1"/>
    </source>
</evidence>
<dbReference type="PANTHER" id="PTHR45762:SF4">
    <property type="entry name" value="INTERLEUKIN ENHANCER-BINDING FACTOR 3"/>
    <property type="match status" value="1"/>
</dbReference>
<reference evidence="10" key="3">
    <citation type="submission" date="2025-09" db="UniProtKB">
        <authorList>
            <consortium name="Ensembl"/>
        </authorList>
    </citation>
    <scope>IDENTIFICATION</scope>
</reference>
<dbReference type="GO" id="GO:0003725">
    <property type="term" value="F:double-stranded RNA binding"/>
    <property type="evidence" value="ECO:0007669"/>
    <property type="project" value="TreeGrafter"/>
</dbReference>
<keyword evidence="3" id="KW-0677">Repeat</keyword>
<sequence length="607" mass="66018">MKALSSSRKHTGPHDRHVMARHAEVYPTPEELEAVQNIVTHVECALKTVSDQMDTPADDDKSTEAETVGSKERLLRGVMRVALLAKGLLLKGDKSLELVLLCSNKPTITLLKQVAEKLAAQLESISAGTYTVSECPEDASIVVTIAKESVLTLTIHLTSPAVRTQGKSQTVIDPPDVLDRQKCLTALASLRHAKWFQAKVNDLPSAVIVIRIMRDLCHRVPTWTPLSGWALELLVEKALGTSERPLGVGEALRRVLECVASGILLRDGPGIKDPCEKEPIDATAYLTEQQCEDITQSAQFALRLCAFGQIYKVLGRENKPPKLRKFSGASIEGGTGRGDSRSFTVSVVHMSTLKKDDVELVSFSSDTRGLQPSYDLSMNAVMRLNQYRPGLEYRLTSQTGPVHEPVFTMAVDLNGKSYEATGPSKRAAKLNVATKVLQDLGLPTSSETKSESSGNTEASQESVKASSATSTTSDDVCVCVCESLTCWGLGCFQGPILTKNGKNPVMELNEKRRSLKYELSAETGGSHEKCFVMEVEVDGQKFKGRGSNKKEAKAYAALAALEKLFPDDNGASNSNRSFSKKKVTYTDMVSSSSNREPSFIRSVFTSP</sequence>
<keyword evidence="4 6" id="KW-0694">RNA-binding</keyword>
<feature type="region of interest" description="Disordered" evidence="7">
    <location>
        <begin position="441"/>
        <end position="467"/>
    </location>
</feature>
<keyword evidence="5" id="KW-0238">DNA-binding</keyword>
<comment type="subcellular location">
    <subcellularLocation>
        <location evidence="1">Cytoplasm</location>
    </subcellularLocation>
</comment>
<dbReference type="InterPro" id="IPR049402">
    <property type="entry name" value="DZF_dom_C"/>
</dbReference>
<dbReference type="FunFam" id="3.30.160.20:FF:000006">
    <property type="entry name" value="interleukin enhancer-binding factor 3 isoform X2"/>
    <property type="match status" value="1"/>
</dbReference>
<reference evidence="10" key="1">
    <citation type="submission" date="2019-06" db="EMBL/GenBank/DDBJ databases">
        <authorList>
            <consortium name="Wellcome Sanger Institute Data Sharing"/>
        </authorList>
    </citation>
    <scope>NUCLEOTIDE SEQUENCE [LARGE SCALE GENOMIC DNA]</scope>
</reference>
<name>A0A672JEG4_SALFA</name>
<feature type="compositionally biased region" description="Polar residues" evidence="7">
    <location>
        <begin position="587"/>
        <end position="596"/>
    </location>
</feature>
<dbReference type="GO" id="GO:0005737">
    <property type="term" value="C:cytoplasm"/>
    <property type="evidence" value="ECO:0007669"/>
    <property type="project" value="UniProtKB-SubCell"/>
</dbReference>
<evidence type="ECO:0000256" key="1">
    <source>
        <dbReference type="ARBA" id="ARBA00004496"/>
    </source>
</evidence>
<proteinExistence type="predicted"/>
<organism evidence="10 11">
    <name type="scientific">Salarias fasciatus</name>
    <name type="common">Jewelled blenny</name>
    <name type="synonym">Blennius fasciatus</name>
    <dbReference type="NCBI Taxonomy" id="181472"/>
    <lineage>
        <taxon>Eukaryota</taxon>
        <taxon>Metazoa</taxon>
        <taxon>Chordata</taxon>
        <taxon>Craniata</taxon>
        <taxon>Vertebrata</taxon>
        <taxon>Euteleostomi</taxon>
        <taxon>Actinopterygii</taxon>
        <taxon>Neopterygii</taxon>
        <taxon>Teleostei</taxon>
        <taxon>Neoteleostei</taxon>
        <taxon>Acanthomorphata</taxon>
        <taxon>Ovalentaria</taxon>
        <taxon>Blenniimorphae</taxon>
        <taxon>Blenniiformes</taxon>
        <taxon>Blennioidei</taxon>
        <taxon>Blenniidae</taxon>
        <taxon>Salariinae</taxon>
        <taxon>Salarias</taxon>
    </lineage>
</organism>
<dbReference type="GO" id="GO:0071011">
    <property type="term" value="C:precatalytic spliceosome"/>
    <property type="evidence" value="ECO:0007669"/>
    <property type="project" value="TreeGrafter"/>
</dbReference>
<dbReference type="GO" id="GO:0003677">
    <property type="term" value="F:DNA binding"/>
    <property type="evidence" value="ECO:0007669"/>
    <property type="project" value="UniProtKB-KW"/>
</dbReference>
<dbReference type="InterPro" id="IPR049401">
    <property type="entry name" value="DZF_dom_N"/>
</dbReference>
<accession>A0A672JEG4</accession>
<evidence type="ECO:0000256" key="5">
    <source>
        <dbReference type="ARBA" id="ARBA00023125"/>
    </source>
</evidence>
<dbReference type="SMART" id="SM00572">
    <property type="entry name" value="DZF"/>
    <property type="match status" value="1"/>
</dbReference>
<dbReference type="Gene3D" id="1.10.1410.40">
    <property type="match status" value="1"/>
</dbReference>
<feature type="domain" description="DZF" evidence="9">
    <location>
        <begin position="1"/>
        <end position="362"/>
    </location>
</feature>
<reference evidence="10" key="2">
    <citation type="submission" date="2025-08" db="UniProtKB">
        <authorList>
            <consortium name="Ensembl"/>
        </authorList>
    </citation>
    <scope>IDENTIFICATION</scope>
</reference>
<dbReference type="Gene3D" id="3.30.160.20">
    <property type="match status" value="2"/>
</dbReference>
<feature type="domain" description="DRBM" evidence="8">
    <location>
        <begin position="373"/>
        <end position="442"/>
    </location>
</feature>
<dbReference type="PROSITE" id="PS50137">
    <property type="entry name" value="DS_RBD"/>
    <property type="match status" value="2"/>
</dbReference>
<dbReference type="FunFam" id="3.30.160.20:FF:000008">
    <property type="entry name" value="interleukin enhancer-binding factor 3 isoform X2"/>
    <property type="match status" value="1"/>
</dbReference>
<dbReference type="Pfam" id="PF07528">
    <property type="entry name" value="DZF_N"/>
    <property type="match status" value="1"/>
</dbReference>
<dbReference type="SMART" id="SM00358">
    <property type="entry name" value="DSRM"/>
    <property type="match status" value="2"/>
</dbReference>
<dbReference type="PANTHER" id="PTHR45762">
    <property type="entry name" value="ZINC FINGER RNA-BINDING PROTEIN"/>
    <property type="match status" value="1"/>
</dbReference>
<dbReference type="PROSITE" id="PS51703">
    <property type="entry name" value="DZF"/>
    <property type="match status" value="1"/>
</dbReference>
<keyword evidence="2" id="KW-0963">Cytoplasm</keyword>
<evidence type="ECO:0000313" key="11">
    <source>
        <dbReference type="Proteomes" id="UP000472267"/>
    </source>
</evidence>
<dbReference type="FunFam" id="1.10.1410.40:FF:000001">
    <property type="entry name" value="interleukin enhancer-binding factor 3 isoform X1"/>
    <property type="match status" value="1"/>
</dbReference>
<evidence type="ECO:0000256" key="3">
    <source>
        <dbReference type="ARBA" id="ARBA00022737"/>
    </source>
</evidence>
<feature type="compositionally biased region" description="Polar residues" evidence="7">
    <location>
        <begin position="443"/>
        <end position="464"/>
    </location>
</feature>
<dbReference type="InterPro" id="IPR006561">
    <property type="entry name" value="DZF_dom"/>
</dbReference>
<dbReference type="InterPro" id="IPR014720">
    <property type="entry name" value="dsRBD_dom"/>
</dbReference>
<feature type="domain" description="DRBM" evidence="8">
    <location>
        <begin position="500"/>
        <end position="566"/>
    </location>
</feature>
<dbReference type="Proteomes" id="UP000472267">
    <property type="component" value="Chromosome 6"/>
</dbReference>
<dbReference type="Pfam" id="PF00035">
    <property type="entry name" value="dsrm"/>
    <property type="match status" value="2"/>
</dbReference>
<dbReference type="GO" id="GO:0003727">
    <property type="term" value="F:single-stranded RNA binding"/>
    <property type="evidence" value="ECO:0007669"/>
    <property type="project" value="TreeGrafter"/>
</dbReference>
<feature type="region of interest" description="Disordered" evidence="7">
    <location>
        <begin position="585"/>
        <end position="607"/>
    </location>
</feature>
<dbReference type="Ensembl" id="ENSSFAT00005053199.1">
    <property type="protein sequence ID" value="ENSSFAP00005051552.1"/>
    <property type="gene ID" value="ENSSFAG00005024760.1"/>
</dbReference>
<evidence type="ECO:0000256" key="2">
    <source>
        <dbReference type="ARBA" id="ARBA00022490"/>
    </source>
</evidence>
<evidence type="ECO:0000259" key="8">
    <source>
        <dbReference type="PROSITE" id="PS50137"/>
    </source>
</evidence>
<keyword evidence="11" id="KW-1185">Reference proteome</keyword>
<dbReference type="InterPro" id="IPR043519">
    <property type="entry name" value="NT_sf"/>
</dbReference>
<dbReference type="Gene3D" id="3.30.460.10">
    <property type="entry name" value="Beta Polymerase, domain 2"/>
    <property type="match status" value="1"/>
</dbReference>
<evidence type="ECO:0000256" key="7">
    <source>
        <dbReference type="SAM" id="MobiDB-lite"/>
    </source>
</evidence>
<evidence type="ECO:0000256" key="6">
    <source>
        <dbReference type="PROSITE-ProRule" id="PRU00266"/>
    </source>
</evidence>
<dbReference type="AlphaFoldDB" id="A0A672JEG4"/>
<protein>
    <submittedName>
        <fullName evidence="10">Interleukin enhancer binding factor 3a</fullName>
    </submittedName>
</protein>
<feature type="region of interest" description="Disordered" evidence="7">
    <location>
        <begin position="1"/>
        <end position="20"/>
    </location>
</feature>
<dbReference type="FunFam" id="3.30.460.10:FF:000003">
    <property type="entry name" value="interleukin enhancer-binding factor 3 isoform X2"/>
    <property type="match status" value="1"/>
</dbReference>
<evidence type="ECO:0000259" key="9">
    <source>
        <dbReference type="PROSITE" id="PS51703"/>
    </source>
</evidence>
<dbReference type="Pfam" id="PF20965">
    <property type="entry name" value="DZF_C"/>
    <property type="match status" value="1"/>
</dbReference>
<dbReference type="SUPFAM" id="SSF54768">
    <property type="entry name" value="dsRNA-binding domain-like"/>
    <property type="match status" value="2"/>
</dbReference>